<protein>
    <submittedName>
        <fullName evidence="1">Uncharacterized protein</fullName>
    </submittedName>
</protein>
<gene>
    <name evidence="1" type="ORF">DN745_18240</name>
</gene>
<proteinExistence type="predicted"/>
<evidence type="ECO:0000313" key="1">
    <source>
        <dbReference type="EMBL" id="AWV91159.1"/>
    </source>
</evidence>
<dbReference type="EMBL" id="CP030032">
    <property type="protein sequence ID" value="AWV91159.1"/>
    <property type="molecule type" value="Genomic_DNA"/>
</dbReference>
<sequence length="564" mass="60664">MKSKFFALAALGGVLVLPQFVFPQVATAQQLGADDTTSLEVDGKLVAPPAEEAVEDAEEEASPLSWDFRVTNEFHAFDNLDLLPLKEDTPQDILDTDDRQNFGYTSLAAGVSYDVREDTSFNLGAAVSGMWGNDQIGASTGFGGFAYIYDLSVDWAAFANDDFALWTTIGRQSYSIGGADKDYFFNDIIDGITLNADFGVAGRLRLMFDVYGDSGRPDDVNFLRYISANKQTTNNFRGDTDIYRFGGVYELLDMVKGVDLRAFGYGSAIGALRTSSNSQTTGADISTQGVLGNFADQDYTMMFGARANYTYESDTLVAGVMGEYARSMGIDRKARRLGLYDVDTDGNAFGVGAHAGVDLGGYGVEGRFRFFRADGGNHSKAEGLPYSHGFVGMKGSQVGGINMSRYAGWRPSAYVSNSSGISDNPQDLNRGAGTMSAHGGLGFLLGETMRLDLDGWYFQDTSETNFDVTRAREVGQDIAFGYSEAELAAQERFGKSLGTELNATLTVSPNDVLSIYAIGGVFMPGEFYETRINRTAGTSLGAPGGDADNLENFWVASAGATLAF</sequence>
<dbReference type="OrthoDB" id="5504613at2"/>
<keyword evidence="2" id="KW-1185">Reference proteome</keyword>
<accession>A0A2Z4FQ95</accession>
<dbReference type="Proteomes" id="UP000249799">
    <property type="component" value="Chromosome"/>
</dbReference>
<name>A0A2Z4FQ95_9DELT</name>
<organism evidence="1 2">
    <name type="scientific">Bradymonas sediminis</name>
    <dbReference type="NCBI Taxonomy" id="1548548"/>
    <lineage>
        <taxon>Bacteria</taxon>
        <taxon>Deltaproteobacteria</taxon>
        <taxon>Bradymonadales</taxon>
        <taxon>Bradymonadaceae</taxon>
        <taxon>Bradymonas</taxon>
    </lineage>
</organism>
<evidence type="ECO:0000313" key="2">
    <source>
        <dbReference type="Proteomes" id="UP000249799"/>
    </source>
</evidence>
<dbReference type="AlphaFoldDB" id="A0A2Z4FQ95"/>
<dbReference type="KEGG" id="bsed:DN745_18240"/>
<dbReference type="RefSeq" id="WP_111337172.1">
    <property type="nucleotide sequence ID" value="NZ_CP030032.1"/>
</dbReference>
<reference evidence="1 2" key="1">
    <citation type="submission" date="2018-06" db="EMBL/GenBank/DDBJ databases">
        <title>Lujinxingia sediminis gen. nov. sp. nov., a new facultative anaerobic member of the class Deltaproteobacteria, and proposal of Lujinxingaceae fam. nov.</title>
        <authorList>
            <person name="Guo L.-Y."/>
            <person name="Li C.-M."/>
            <person name="Wang S."/>
            <person name="Du Z.-J."/>
        </authorList>
    </citation>
    <scope>NUCLEOTIDE SEQUENCE [LARGE SCALE GENOMIC DNA]</scope>
    <source>
        <strain evidence="1 2">FA350</strain>
    </source>
</reference>